<evidence type="ECO:0000313" key="2">
    <source>
        <dbReference type="Proteomes" id="UP000616151"/>
    </source>
</evidence>
<reference evidence="1" key="1">
    <citation type="submission" date="2021-01" db="EMBL/GenBank/DDBJ databases">
        <authorList>
            <person name="Sun Q."/>
        </authorList>
    </citation>
    <scope>NUCLEOTIDE SEQUENCE</scope>
    <source>
        <strain evidence="1">YIM B02566</strain>
    </source>
</reference>
<dbReference type="EC" id="2.7.7.7" evidence="1"/>
<dbReference type="Proteomes" id="UP000616151">
    <property type="component" value="Unassembled WGS sequence"/>
</dbReference>
<accession>A0ACC5R267</accession>
<comment type="caution">
    <text evidence="1">The sequence shown here is derived from an EMBL/GenBank/DDBJ whole genome shotgun (WGS) entry which is preliminary data.</text>
</comment>
<gene>
    <name evidence="1" type="ORF">JHL16_10250</name>
</gene>
<organism evidence="1 2">
    <name type="scientific">Taklimakanibacter albus</name>
    <dbReference type="NCBI Taxonomy" id="2800327"/>
    <lineage>
        <taxon>Bacteria</taxon>
        <taxon>Pseudomonadati</taxon>
        <taxon>Pseudomonadota</taxon>
        <taxon>Alphaproteobacteria</taxon>
        <taxon>Hyphomicrobiales</taxon>
        <taxon>Aestuariivirgaceae</taxon>
        <taxon>Taklimakanibacter</taxon>
    </lineage>
</organism>
<protein>
    <submittedName>
        <fullName evidence="1">DNA polymerase IV</fullName>
        <ecNumber evidence="1">2.7.7.7</ecNumber>
    </submittedName>
</protein>
<dbReference type="EMBL" id="JAENHL010000006">
    <property type="protein sequence ID" value="MBK1866735.1"/>
    <property type="molecule type" value="Genomic_DNA"/>
</dbReference>
<sequence length="446" mass="49048">MGQDVGASGFCRDCFAPAGDNDRRCASCRSPRLIRHPELHQLTTAHLDCDAFYAAIEKRDDPSLRDKPVIVGGQHRGVVSTACYIARIRGVRSAMPMFTARKLCPEAVVISPNMAKYAAVGREVRALMLDLTPLVQPLSIDEAFLDLKGTERLHGRSAALSLGHLAQRIEKEIGITVSVGLSHNKFLAKMASDLDKPRGLSVIGKAETLSFLAARPVGAIWGVGKAMQAELAKDGITMIAQLQTRERNDLIRRYGTLGARLYHLSRGEDARSVSTEDETKSISAETTFDEDISDYKALERILWQMSDKVSRRAKQDRLAGHTVTLKLKTADFKIRTRNASFQDATVLADRIFTAAQPLLKREATGTAFRLLGVGISHLVEIDPAQIEATLDERAATRAKAEYAIDRLRQKFGKDAIDRGLVFEEEASQTHMASARRKPGPGESRDS</sequence>
<keyword evidence="1" id="KW-0808">Transferase</keyword>
<evidence type="ECO:0000313" key="1">
    <source>
        <dbReference type="EMBL" id="MBK1866735.1"/>
    </source>
</evidence>
<keyword evidence="1" id="KW-0548">Nucleotidyltransferase</keyword>
<keyword evidence="2" id="KW-1185">Reference proteome</keyword>
<name>A0ACC5R267_9HYPH</name>
<proteinExistence type="predicted"/>